<evidence type="ECO:0000313" key="3">
    <source>
        <dbReference type="Proteomes" id="UP000704176"/>
    </source>
</evidence>
<dbReference type="Proteomes" id="UP000704176">
    <property type="component" value="Unassembled WGS sequence"/>
</dbReference>
<sequence length="82" mass="9328">MGYVIKDEPLLGKINALAKRRNRTVIDLLRDLIKAEEDRDASTRRFLERVKPVQAKVKTTGTPSPVDWSEIKRHDDELSGGL</sequence>
<reference evidence="2 3" key="1">
    <citation type="submission" date="2021-09" db="EMBL/GenBank/DDBJ databases">
        <title>The complete genome sequence of a new microorganism.</title>
        <authorList>
            <person name="Zi Z."/>
        </authorList>
    </citation>
    <scope>NUCLEOTIDE SEQUENCE [LARGE SCALE GENOMIC DNA]</scope>
    <source>
        <strain evidence="2 3">WGZ8</strain>
    </source>
</reference>
<dbReference type="EMBL" id="JAIRBM010000023">
    <property type="protein sequence ID" value="MBZ6078852.1"/>
    <property type="molecule type" value="Genomic_DNA"/>
</dbReference>
<organism evidence="2 3">
    <name type="scientific">Microvirga puerhi</name>
    <dbReference type="NCBI Taxonomy" id="2876078"/>
    <lineage>
        <taxon>Bacteria</taxon>
        <taxon>Pseudomonadati</taxon>
        <taxon>Pseudomonadota</taxon>
        <taxon>Alphaproteobacteria</taxon>
        <taxon>Hyphomicrobiales</taxon>
        <taxon>Methylobacteriaceae</taxon>
        <taxon>Microvirga</taxon>
    </lineage>
</organism>
<gene>
    <name evidence="2" type="ORF">K9B37_21565</name>
</gene>
<accession>A0ABS7VVA6</accession>
<name>A0ABS7VVA6_9HYPH</name>
<dbReference type="RefSeq" id="WP_224315604.1">
    <property type="nucleotide sequence ID" value="NZ_JAIRBM010000023.1"/>
</dbReference>
<feature type="compositionally biased region" description="Basic and acidic residues" evidence="1">
    <location>
        <begin position="69"/>
        <end position="82"/>
    </location>
</feature>
<proteinExistence type="predicted"/>
<evidence type="ECO:0000313" key="2">
    <source>
        <dbReference type="EMBL" id="MBZ6078852.1"/>
    </source>
</evidence>
<evidence type="ECO:0000256" key="1">
    <source>
        <dbReference type="SAM" id="MobiDB-lite"/>
    </source>
</evidence>
<evidence type="ECO:0008006" key="4">
    <source>
        <dbReference type="Google" id="ProtNLM"/>
    </source>
</evidence>
<keyword evidence="3" id="KW-1185">Reference proteome</keyword>
<comment type="caution">
    <text evidence="2">The sequence shown here is derived from an EMBL/GenBank/DDBJ whole genome shotgun (WGS) entry which is preliminary data.</text>
</comment>
<feature type="region of interest" description="Disordered" evidence="1">
    <location>
        <begin position="56"/>
        <end position="82"/>
    </location>
</feature>
<protein>
    <recommendedName>
        <fullName evidence="4">Transcription factor</fullName>
    </recommendedName>
</protein>